<feature type="coiled-coil region" evidence="1">
    <location>
        <begin position="16"/>
        <end position="60"/>
    </location>
</feature>
<keyword evidence="1" id="KW-0175">Coiled coil</keyword>
<protein>
    <submittedName>
        <fullName evidence="3">Kinesin motor domain-containing protein</fullName>
    </submittedName>
</protein>
<name>A0A0R3SRU9_HYMDI</name>
<proteinExistence type="predicted"/>
<dbReference type="WBParaSite" id="HDID_0000794601-mRNA-1">
    <property type="protein sequence ID" value="HDID_0000794601-mRNA-1"/>
    <property type="gene ID" value="HDID_0000794601"/>
</dbReference>
<organism evidence="3">
    <name type="scientific">Hymenolepis diminuta</name>
    <name type="common">Rat tapeworm</name>
    <dbReference type="NCBI Taxonomy" id="6216"/>
    <lineage>
        <taxon>Eukaryota</taxon>
        <taxon>Metazoa</taxon>
        <taxon>Spiralia</taxon>
        <taxon>Lophotrochozoa</taxon>
        <taxon>Platyhelminthes</taxon>
        <taxon>Cestoda</taxon>
        <taxon>Eucestoda</taxon>
        <taxon>Cyclophyllidea</taxon>
        <taxon>Hymenolepididae</taxon>
        <taxon>Hymenolepis</taxon>
    </lineage>
</organism>
<dbReference type="STRING" id="6216.A0A0R3SRU9"/>
<evidence type="ECO:0000256" key="2">
    <source>
        <dbReference type="SAM" id="MobiDB-lite"/>
    </source>
</evidence>
<accession>A0A0R3SRU9</accession>
<sequence length="96" mass="10921">LESFENGLIIGGENLLEKAESQTRLLDNNAVELDAQEHKTDALRKRLRKKSEQRVNIEEEYNSLLVMQISFNSFDSEGQPTSRSAVQNQHNSIATF</sequence>
<dbReference type="AlphaFoldDB" id="A0A0R3SRU9"/>
<evidence type="ECO:0000313" key="3">
    <source>
        <dbReference type="WBParaSite" id="HDID_0000794601-mRNA-1"/>
    </source>
</evidence>
<reference evidence="3" key="1">
    <citation type="submission" date="2017-02" db="UniProtKB">
        <authorList>
            <consortium name="WormBaseParasite"/>
        </authorList>
    </citation>
    <scope>IDENTIFICATION</scope>
</reference>
<feature type="region of interest" description="Disordered" evidence="2">
    <location>
        <begin position="75"/>
        <end position="96"/>
    </location>
</feature>
<evidence type="ECO:0000256" key="1">
    <source>
        <dbReference type="SAM" id="Coils"/>
    </source>
</evidence>